<evidence type="ECO:0000313" key="2">
    <source>
        <dbReference type="Proteomes" id="UP000046395"/>
    </source>
</evidence>
<feature type="compositionally biased region" description="Low complexity" evidence="1">
    <location>
        <begin position="232"/>
        <end position="243"/>
    </location>
</feature>
<evidence type="ECO:0000313" key="3">
    <source>
        <dbReference type="WBParaSite" id="TMUE_0000000015.1"/>
    </source>
</evidence>
<protein>
    <submittedName>
        <fullName evidence="3">Uncharacterized protein</fullName>
    </submittedName>
</protein>
<dbReference type="Proteomes" id="UP000046395">
    <property type="component" value="Unassembled WGS sequence"/>
</dbReference>
<feature type="region of interest" description="Disordered" evidence="1">
    <location>
        <begin position="168"/>
        <end position="195"/>
    </location>
</feature>
<proteinExistence type="predicted"/>
<dbReference type="STRING" id="70415.A0A5S6PYF0"/>
<feature type="region of interest" description="Disordered" evidence="1">
    <location>
        <begin position="232"/>
        <end position="262"/>
    </location>
</feature>
<sequence>MCLPSLSRLPMRHYEQFDGASTYCTYACPTLPNSILELRESVIVRPGRSSESSPLTFARACPELSVWIAVLSWCSPKAQSAQRRIGSVATMLEGPPPAEYRSFRSLSRANRASIRRKSRSSIVSPPSPTSKRRRSSGSASADGGARTNGEWSSPLVVPEVVVPQPQPAPLTIPEVVSTAPNGGDPAAPNGEGQADGSVPYPAYSARALFCLDQRTPPRSWCLRIVSNPYPFSSKSRSLSPERSTVGKAVRAGAHPSAPRVDRRGEQSVLSVLVFRARS</sequence>
<organism evidence="2 3">
    <name type="scientific">Trichuris muris</name>
    <name type="common">Mouse whipworm</name>
    <dbReference type="NCBI Taxonomy" id="70415"/>
    <lineage>
        <taxon>Eukaryota</taxon>
        <taxon>Metazoa</taxon>
        <taxon>Ecdysozoa</taxon>
        <taxon>Nematoda</taxon>
        <taxon>Enoplea</taxon>
        <taxon>Dorylaimia</taxon>
        <taxon>Trichinellida</taxon>
        <taxon>Trichuridae</taxon>
        <taxon>Trichuris</taxon>
    </lineage>
</organism>
<name>A0A5S6PYF0_TRIMR</name>
<dbReference type="WBParaSite" id="TMUE_0000000015.1">
    <property type="protein sequence ID" value="TMUE_0000000015.1"/>
    <property type="gene ID" value="WBGene00295963"/>
</dbReference>
<keyword evidence="2" id="KW-1185">Reference proteome</keyword>
<reference evidence="3" key="1">
    <citation type="submission" date="2019-12" db="UniProtKB">
        <authorList>
            <consortium name="WormBaseParasite"/>
        </authorList>
    </citation>
    <scope>IDENTIFICATION</scope>
</reference>
<feature type="compositionally biased region" description="Low complexity" evidence="1">
    <location>
        <begin position="136"/>
        <end position="145"/>
    </location>
</feature>
<dbReference type="AlphaFoldDB" id="A0A5S6PYF0"/>
<accession>A0A5S6PYF0</accession>
<feature type="region of interest" description="Disordered" evidence="1">
    <location>
        <begin position="110"/>
        <end position="152"/>
    </location>
</feature>
<evidence type="ECO:0000256" key="1">
    <source>
        <dbReference type="SAM" id="MobiDB-lite"/>
    </source>
</evidence>